<organism evidence="5 6">
    <name type="scientific">Kushneria aurantia</name>
    <dbReference type="NCBI Taxonomy" id="504092"/>
    <lineage>
        <taxon>Bacteria</taxon>
        <taxon>Pseudomonadati</taxon>
        <taxon>Pseudomonadota</taxon>
        <taxon>Gammaproteobacteria</taxon>
        <taxon>Oceanospirillales</taxon>
        <taxon>Halomonadaceae</taxon>
        <taxon>Kushneria</taxon>
    </lineage>
</organism>
<evidence type="ECO:0000313" key="6">
    <source>
        <dbReference type="Proteomes" id="UP001589814"/>
    </source>
</evidence>
<accession>A0ABV6G725</accession>
<dbReference type="InterPro" id="IPR014710">
    <property type="entry name" value="RmlC-like_jellyroll"/>
</dbReference>
<keyword evidence="6" id="KW-1185">Reference proteome</keyword>
<dbReference type="CDD" id="cd00038">
    <property type="entry name" value="CAP_ED"/>
    <property type="match status" value="1"/>
</dbReference>
<evidence type="ECO:0000256" key="2">
    <source>
        <dbReference type="ARBA" id="ARBA00023125"/>
    </source>
</evidence>
<comment type="caution">
    <text evidence="5">The sequence shown here is derived from an EMBL/GenBank/DDBJ whole genome shotgun (WGS) entry which is preliminary data.</text>
</comment>
<dbReference type="RefSeq" id="WP_019951096.1">
    <property type="nucleotide sequence ID" value="NZ_JBHLVX010000060.1"/>
</dbReference>
<sequence length="251" mass="29263">MHQGGIVDNFVNMVALDDSERALLDDCEREPQIMRRHQYLWRFRDSARMLYTLQSGWAYAYRITLTGETKVVEVFTPGDIIGLRDFTFGHHLTDVRMMTDARVCPFPYAHILDACHRSRALTAAFFATASRDQALMTARVTTLMHCSARMKIAHFIVEMYLRLRHTNPQLGWRFDFPMNQKLMASLLGLTSVHVSRMMSEMARDGLVRKQRRVLEILDYDALYEEAQFDETYIQFDLGHLFEGQNERIVPT</sequence>
<keyword evidence="2" id="KW-0238">DNA-binding</keyword>
<dbReference type="Pfam" id="PF00027">
    <property type="entry name" value="cNMP_binding"/>
    <property type="match status" value="1"/>
</dbReference>
<dbReference type="SMART" id="SM00419">
    <property type="entry name" value="HTH_CRP"/>
    <property type="match status" value="1"/>
</dbReference>
<dbReference type="InterPro" id="IPR018490">
    <property type="entry name" value="cNMP-bd_dom_sf"/>
</dbReference>
<evidence type="ECO:0000259" key="4">
    <source>
        <dbReference type="PROSITE" id="PS51063"/>
    </source>
</evidence>
<dbReference type="SUPFAM" id="SSF46785">
    <property type="entry name" value="Winged helix' DNA-binding domain"/>
    <property type="match status" value="1"/>
</dbReference>
<dbReference type="Proteomes" id="UP001589814">
    <property type="component" value="Unassembled WGS sequence"/>
</dbReference>
<evidence type="ECO:0000256" key="1">
    <source>
        <dbReference type="ARBA" id="ARBA00023015"/>
    </source>
</evidence>
<dbReference type="InterPro" id="IPR036390">
    <property type="entry name" value="WH_DNA-bd_sf"/>
</dbReference>
<dbReference type="InterPro" id="IPR000595">
    <property type="entry name" value="cNMP-bd_dom"/>
</dbReference>
<feature type="domain" description="HTH crp-type" evidence="4">
    <location>
        <begin position="146"/>
        <end position="220"/>
    </location>
</feature>
<name>A0ABV6G725_9GAMM</name>
<reference evidence="5 6" key="1">
    <citation type="submission" date="2024-09" db="EMBL/GenBank/DDBJ databases">
        <authorList>
            <person name="Sun Q."/>
            <person name="Mori K."/>
        </authorList>
    </citation>
    <scope>NUCLEOTIDE SEQUENCE [LARGE SCALE GENOMIC DNA]</scope>
    <source>
        <strain evidence="5 6">CCM 7415</strain>
    </source>
</reference>
<dbReference type="Gene3D" id="1.10.10.10">
    <property type="entry name" value="Winged helix-like DNA-binding domain superfamily/Winged helix DNA-binding domain"/>
    <property type="match status" value="1"/>
</dbReference>
<keyword evidence="3" id="KW-0804">Transcription</keyword>
<dbReference type="Pfam" id="PF13545">
    <property type="entry name" value="HTH_Crp_2"/>
    <property type="match status" value="1"/>
</dbReference>
<evidence type="ECO:0000313" key="5">
    <source>
        <dbReference type="EMBL" id="MFC0269460.1"/>
    </source>
</evidence>
<dbReference type="InterPro" id="IPR036388">
    <property type="entry name" value="WH-like_DNA-bd_sf"/>
</dbReference>
<dbReference type="PROSITE" id="PS51063">
    <property type="entry name" value="HTH_CRP_2"/>
    <property type="match status" value="1"/>
</dbReference>
<dbReference type="Gene3D" id="2.60.120.10">
    <property type="entry name" value="Jelly Rolls"/>
    <property type="match status" value="1"/>
</dbReference>
<protein>
    <submittedName>
        <fullName evidence="5">Crp/Fnr family transcriptional regulator</fullName>
    </submittedName>
</protein>
<dbReference type="SUPFAM" id="SSF51206">
    <property type="entry name" value="cAMP-binding domain-like"/>
    <property type="match status" value="1"/>
</dbReference>
<dbReference type="InterPro" id="IPR012318">
    <property type="entry name" value="HTH_CRP"/>
</dbReference>
<dbReference type="EMBL" id="JBHLVX010000060">
    <property type="protein sequence ID" value="MFC0269460.1"/>
    <property type="molecule type" value="Genomic_DNA"/>
</dbReference>
<proteinExistence type="predicted"/>
<keyword evidence="1" id="KW-0805">Transcription regulation</keyword>
<gene>
    <name evidence="5" type="ORF">ACFFHW_15945</name>
</gene>
<evidence type="ECO:0000256" key="3">
    <source>
        <dbReference type="ARBA" id="ARBA00023163"/>
    </source>
</evidence>